<evidence type="ECO:0000259" key="16">
    <source>
        <dbReference type="PROSITE" id="PS51747"/>
    </source>
</evidence>
<dbReference type="InterPro" id="IPR016192">
    <property type="entry name" value="APOBEC/CMP_deaminase_Zn-bd"/>
</dbReference>
<dbReference type="PROSITE" id="PS00903">
    <property type="entry name" value="CYT_DCMP_DEAMINASES_1"/>
    <property type="match status" value="1"/>
</dbReference>
<dbReference type="InterPro" id="IPR006262">
    <property type="entry name" value="Cyt_deam_tetra"/>
</dbReference>
<dbReference type="OrthoDB" id="9795347at2"/>
<evidence type="ECO:0000256" key="2">
    <source>
        <dbReference type="ARBA" id="ARBA00003949"/>
    </source>
</evidence>
<dbReference type="InterPro" id="IPR050202">
    <property type="entry name" value="Cyt/Deoxycyt_deaminase"/>
</dbReference>
<keyword evidence="8 14" id="KW-0862">Zinc</keyword>
<dbReference type="SUPFAM" id="SSF53927">
    <property type="entry name" value="Cytidine deaminase-like"/>
    <property type="match status" value="1"/>
</dbReference>
<dbReference type="GO" id="GO:0042802">
    <property type="term" value="F:identical protein binding"/>
    <property type="evidence" value="ECO:0007669"/>
    <property type="project" value="UniProtKB-ARBA"/>
</dbReference>
<dbReference type="Pfam" id="PF00383">
    <property type="entry name" value="dCMP_cyt_deam_1"/>
    <property type="match status" value="1"/>
</dbReference>
<feature type="domain" description="CMP/dCMP-type deaminase" evidence="16">
    <location>
        <begin position="22"/>
        <end position="156"/>
    </location>
</feature>
<dbReference type="STRING" id="1003.SAMN04488541_103221"/>
<dbReference type="GO" id="GO:0004126">
    <property type="term" value="F:cytidine deaminase activity"/>
    <property type="evidence" value="ECO:0007669"/>
    <property type="project" value="UniProtKB-UniRule"/>
</dbReference>
<evidence type="ECO:0000256" key="4">
    <source>
        <dbReference type="ARBA" id="ARBA00012783"/>
    </source>
</evidence>
<feature type="active site" description="Proton donor" evidence="12">
    <location>
        <position position="76"/>
    </location>
</feature>
<proteinExistence type="inferred from homology"/>
<evidence type="ECO:0000256" key="10">
    <source>
        <dbReference type="ARBA" id="ARBA00049252"/>
    </source>
</evidence>
<evidence type="ECO:0000256" key="11">
    <source>
        <dbReference type="ARBA" id="ARBA00049558"/>
    </source>
</evidence>
<evidence type="ECO:0000256" key="5">
    <source>
        <dbReference type="ARBA" id="ARBA00018266"/>
    </source>
</evidence>
<dbReference type="GO" id="GO:0055086">
    <property type="term" value="P:nucleobase-containing small molecule metabolic process"/>
    <property type="evidence" value="ECO:0007669"/>
    <property type="project" value="UniProtKB-ARBA"/>
</dbReference>
<reference evidence="17 18" key="1">
    <citation type="submission" date="2016-10" db="EMBL/GenBank/DDBJ databases">
        <authorList>
            <person name="de Groot N.N."/>
        </authorList>
    </citation>
    <scope>NUCLEOTIDE SEQUENCE [LARGE SCALE GENOMIC DNA]</scope>
    <source>
        <strain>GEY</strain>
        <strain evidence="18">DSM 9560</strain>
    </source>
</reference>
<evidence type="ECO:0000256" key="1">
    <source>
        <dbReference type="ARBA" id="ARBA00001947"/>
    </source>
</evidence>
<dbReference type="PROSITE" id="PS51747">
    <property type="entry name" value="CYT_DCMP_DEAMINASES_2"/>
    <property type="match status" value="1"/>
</dbReference>
<evidence type="ECO:0000256" key="15">
    <source>
        <dbReference type="RuleBase" id="RU364006"/>
    </source>
</evidence>
<dbReference type="InterPro" id="IPR002125">
    <property type="entry name" value="CMP_dCMP_dom"/>
</dbReference>
<feature type="binding site" evidence="14">
    <location>
        <position position="113"/>
    </location>
    <ligand>
        <name>Zn(2+)</name>
        <dbReference type="ChEBI" id="CHEBI:29105"/>
        <note>catalytic</note>
    </ligand>
</feature>
<comment type="catalytic activity">
    <reaction evidence="11 15">
        <text>cytidine + H2O + H(+) = uridine + NH4(+)</text>
        <dbReference type="Rhea" id="RHEA:16069"/>
        <dbReference type="ChEBI" id="CHEBI:15377"/>
        <dbReference type="ChEBI" id="CHEBI:15378"/>
        <dbReference type="ChEBI" id="CHEBI:16704"/>
        <dbReference type="ChEBI" id="CHEBI:17562"/>
        <dbReference type="ChEBI" id="CHEBI:28938"/>
        <dbReference type="EC" id="3.5.4.5"/>
    </reaction>
</comment>
<keyword evidence="18" id="KW-1185">Reference proteome</keyword>
<dbReference type="Proteomes" id="UP000199513">
    <property type="component" value="Unassembled WGS sequence"/>
</dbReference>
<evidence type="ECO:0000256" key="13">
    <source>
        <dbReference type="PIRSR" id="PIRSR606262-2"/>
    </source>
</evidence>
<protein>
    <recommendedName>
        <fullName evidence="5 15">Cytidine deaminase</fullName>
        <ecNumber evidence="4 15">3.5.4.5</ecNumber>
    </recommendedName>
    <alternativeName>
        <fullName evidence="9 15">Cytidine aminohydrolase</fullName>
    </alternativeName>
</protein>
<keyword evidence="7 15" id="KW-0378">Hydrolase</keyword>
<evidence type="ECO:0000256" key="14">
    <source>
        <dbReference type="PIRSR" id="PIRSR606262-3"/>
    </source>
</evidence>
<dbReference type="PANTHER" id="PTHR11644">
    <property type="entry name" value="CYTIDINE DEAMINASE"/>
    <property type="match status" value="1"/>
</dbReference>
<evidence type="ECO:0000313" key="18">
    <source>
        <dbReference type="Proteomes" id="UP000199513"/>
    </source>
</evidence>
<dbReference type="AlphaFoldDB" id="A0A1I2II81"/>
<dbReference type="GO" id="GO:0072527">
    <property type="term" value="P:pyrimidine-containing compound metabolic process"/>
    <property type="evidence" value="ECO:0007669"/>
    <property type="project" value="UniProtKB-ARBA"/>
</dbReference>
<evidence type="ECO:0000313" key="17">
    <source>
        <dbReference type="EMBL" id="SFF41370.1"/>
    </source>
</evidence>
<dbReference type="PANTHER" id="PTHR11644:SF2">
    <property type="entry name" value="CYTIDINE DEAMINASE"/>
    <property type="match status" value="1"/>
</dbReference>
<gene>
    <name evidence="17" type="ORF">SAMN04488541_103221</name>
</gene>
<keyword evidence="6 14" id="KW-0479">Metal-binding</keyword>
<feature type="binding site" evidence="14">
    <location>
        <position position="74"/>
    </location>
    <ligand>
        <name>Zn(2+)</name>
        <dbReference type="ChEBI" id="CHEBI:29105"/>
        <note>catalytic</note>
    </ligand>
</feature>
<comment type="cofactor">
    <cofactor evidence="1 14 15">
        <name>Zn(2+)</name>
        <dbReference type="ChEBI" id="CHEBI:29105"/>
    </cofactor>
</comment>
<dbReference type="EMBL" id="FONY01000032">
    <property type="protein sequence ID" value="SFF41370.1"/>
    <property type="molecule type" value="Genomic_DNA"/>
</dbReference>
<comment type="catalytic activity">
    <reaction evidence="10 15">
        <text>2'-deoxycytidine + H2O + H(+) = 2'-deoxyuridine + NH4(+)</text>
        <dbReference type="Rhea" id="RHEA:13433"/>
        <dbReference type="ChEBI" id="CHEBI:15377"/>
        <dbReference type="ChEBI" id="CHEBI:15378"/>
        <dbReference type="ChEBI" id="CHEBI:15698"/>
        <dbReference type="ChEBI" id="CHEBI:16450"/>
        <dbReference type="ChEBI" id="CHEBI:28938"/>
        <dbReference type="EC" id="3.5.4.5"/>
    </reaction>
</comment>
<dbReference type="Gene3D" id="3.40.140.10">
    <property type="entry name" value="Cytidine Deaminase, domain 2"/>
    <property type="match status" value="1"/>
</dbReference>
<comment type="function">
    <text evidence="2 15">This enzyme scavenges exogenous and endogenous cytidine and 2'-deoxycytidine for UMP synthesis.</text>
</comment>
<feature type="binding site" evidence="13">
    <location>
        <begin position="63"/>
        <end position="69"/>
    </location>
    <ligand>
        <name>substrate</name>
    </ligand>
</feature>
<dbReference type="RefSeq" id="WP_091548538.1">
    <property type="nucleotide sequence ID" value="NZ_FONY01000032.1"/>
</dbReference>
<accession>A0A1I2II81</accession>
<dbReference type="NCBIfam" id="NF004064">
    <property type="entry name" value="PRK05578.1"/>
    <property type="match status" value="1"/>
</dbReference>
<dbReference type="CDD" id="cd01283">
    <property type="entry name" value="cytidine_deaminase"/>
    <property type="match status" value="1"/>
</dbReference>
<feature type="binding site" evidence="14">
    <location>
        <position position="116"/>
    </location>
    <ligand>
        <name>Zn(2+)</name>
        <dbReference type="ChEBI" id="CHEBI:29105"/>
        <note>catalytic</note>
    </ligand>
</feature>
<evidence type="ECO:0000256" key="6">
    <source>
        <dbReference type="ARBA" id="ARBA00022723"/>
    </source>
</evidence>
<dbReference type="EC" id="3.5.4.5" evidence="4 15"/>
<dbReference type="GO" id="GO:0008270">
    <property type="term" value="F:zinc ion binding"/>
    <property type="evidence" value="ECO:0007669"/>
    <property type="project" value="UniProtKB-UniRule"/>
</dbReference>
<comment type="similarity">
    <text evidence="3 15">Belongs to the cytidine and deoxycytidylate deaminase family.</text>
</comment>
<evidence type="ECO:0000256" key="3">
    <source>
        <dbReference type="ARBA" id="ARBA00006576"/>
    </source>
</evidence>
<dbReference type="GO" id="GO:0005829">
    <property type="term" value="C:cytosol"/>
    <property type="evidence" value="ECO:0007669"/>
    <property type="project" value="TreeGrafter"/>
</dbReference>
<evidence type="ECO:0000256" key="9">
    <source>
        <dbReference type="ARBA" id="ARBA00032005"/>
    </source>
</evidence>
<sequence length="161" mass="17685">MPWKLALNTFFYVYDHENELDIDTFKLLLSARQAAENAYAPYSNFFVGAAILLENGAIVKGSNQENAAYPSGLCAERTAIFAAGSNYPTQKILMVAITAKRKNESLFLAANPCGACRQVLSEYENKQNQPIKVIMEAGNGKVYTCDSVNMLLPLKFSSGNL</sequence>
<evidence type="ECO:0000256" key="7">
    <source>
        <dbReference type="ARBA" id="ARBA00022801"/>
    </source>
</evidence>
<organism evidence="17 18">
    <name type="scientific">Thermoflexibacter ruber</name>
    <dbReference type="NCBI Taxonomy" id="1003"/>
    <lineage>
        <taxon>Bacteria</taxon>
        <taxon>Pseudomonadati</taxon>
        <taxon>Bacteroidota</taxon>
        <taxon>Cytophagia</taxon>
        <taxon>Cytophagales</taxon>
        <taxon>Thermoflexibacteraceae</taxon>
        <taxon>Thermoflexibacter</taxon>
    </lineage>
</organism>
<evidence type="ECO:0000256" key="8">
    <source>
        <dbReference type="ARBA" id="ARBA00022833"/>
    </source>
</evidence>
<evidence type="ECO:0000256" key="12">
    <source>
        <dbReference type="PIRSR" id="PIRSR606262-1"/>
    </source>
</evidence>
<dbReference type="NCBIfam" id="TIGR01354">
    <property type="entry name" value="cyt_deam_tetra"/>
    <property type="match status" value="1"/>
</dbReference>
<dbReference type="InterPro" id="IPR016193">
    <property type="entry name" value="Cytidine_deaminase-like"/>
</dbReference>
<name>A0A1I2II81_9BACT</name>